<keyword evidence="3" id="KW-1185">Reference proteome</keyword>
<protein>
    <recommendedName>
        <fullName evidence="1">YhdP central domain-containing protein</fullName>
    </recommendedName>
</protein>
<dbReference type="InterPro" id="IPR025263">
    <property type="entry name" value="YhdP_central"/>
</dbReference>
<dbReference type="EMBL" id="LT960611">
    <property type="protein sequence ID" value="SON50668.1"/>
    <property type="molecule type" value="Genomic_DNA"/>
</dbReference>
<proteinExistence type="predicted"/>
<feature type="domain" description="YhdP central" evidence="1">
    <location>
        <begin position="2"/>
        <end position="1276"/>
    </location>
</feature>
<dbReference type="PANTHER" id="PTHR38690">
    <property type="entry name" value="PROTEASE-RELATED"/>
    <property type="match status" value="1"/>
</dbReference>
<reference evidence="2 3" key="1">
    <citation type="submission" date="2017-10" db="EMBL/GenBank/DDBJ databases">
        <authorList>
            <person name="Banno H."/>
            <person name="Chua N.-H."/>
        </authorList>
    </citation>
    <scope>NUCLEOTIDE SEQUENCE [LARGE SCALE GENOMIC DNA]</scope>
    <source>
        <strain evidence="2">Vibrio tapetis CECT4600</strain>
    </source>
</reference>
<dbReference type="OrthoDB" id="9762238at2"/>
<evidence type="ECO:0000313" key="2">
    <source>
        <dbReference type="EMBL" id="SON50668.1"/>
    </source>
</evidence>
<organism evidence="2 3">
    <name type="scientific">Vibrio tapetis subsp. tapetis</name>
    <dbReference type="NCBI Taxonomy" id="1671868"/>
    <lineage>
        <taxon>Bacteria</taxon>
        <taxon>Pseudomonadati</taxon>
        <taxon>Pseudomonadota</taxon>
        <taxon>Gammaproteobacteria</taxon>
        <taxon>Vibrionales</taxon>
        <taxon>Vibrionaceae</taxon>
        <taxon>Vibrio</taxon>
    </lineage>
</organism>
<evidence type="ECO:0000259" key="1">
    <source>
        <dbReference type="Pfam" id="PF13116"/>
    </source>
</evidence>
<dbReference type="Proteomes" id="UP000235828">
    <property type="component" value="Chromosome A"/>
</dbReference>
<dbReference type="PANTHER" id="PTHR38690:SF1">
    <property type="entry name" value="PROTEASE"/>
    <property type="match status" value="1"/>
</dbReference>
<dbReference type="KEGG" id="vta:A2695"/>
<accession>A0A2N8ZFJ8</accession>
<sequence>MLVRFWRFVLSSLVIVMVILAVTVTALRVALPRLNQYQSEIEQWVSSSTGINFQISDVQGYWRNTHPFISLQGLQAVLPDRDKTTIALDGVEIEIDLIQTVLQLTPTVSTLRVSGLNLDISKIQWLPENSDTTLGPAKKSLSSSPEVLFDLQQLLLHQLTNFSLEDSQVSFQTFTGEVKTIDIESLNWRNQNKRHRGDGVVSIANTDINSLSVQVDFEETDDLSKLSGEFFIAADSLQVTPWLTRYLKNETGIDAGIVSFNSWFTLDKGEPIDAYVELLPSELTWSKHKDHQLSIDKGILILKPSENGWQVNGHELGIRTDDTSWPSLDVAFNWQPERWVLNASELDIGTLIPIGHWLPQAQELTSWLEEVELGGELEDIRVSMEGSLESLRFSTELSGGNMKQWELLPEVHLLQASISGSTSQINAQLNLVDDVLPYGDVFQAPLKIKQGQVDIVFEHDDKGWSLWADKVTAATPDLQILGAFKLDFPYEGNSFLSFYAEADAFNVSETWRYLPTLALGQDLTDYLSTAIQGGKAKTAKLLWFGELAQFPYPDNNGMFQALVNLKEAKFGFDTAWPLITDLQLDLLFQNAEMHLDSRSAQLMDVRARRITGRIPDLGEGGHIEIEAKAKAQGRDVRDYMMATPLIDSVGAALTAIDVTGNVTSEFQLNIPFDGDDSRAWGWADLDNNHIHIKTPEMILEQASGRIEFDDDVVKASGLTAQLLEQSIALDFKGESEGKKYTVNIDTIGDWEVEPLAPYVGENWVKRVQGHAPWTMGIDLQLDDVGFTYQIDAKAKMQYLASQYPAPLNQQVGKKGQAQLQVSGNQQTLSGRLQLPAVKYQAEIDISDNTPVFSATNLVVGNGAFKTSPIVGHSMSVRTNKFNLDEWFELFVGPVSGPEQLVSELSMPELPMPTKVDLSVPTLVFAGIDWHEMEFKARKKNLAWRVDLDSAEVKGRANYLEPYDLAVALEHLQIYVPALDEQQAKQLGEEQSITNVEPEQAKPRELVTALDRHLHQTLPNLTLSIDDFWFQGYKVGKVNVDFQRQGDRLVWDKISLRSGANKFDASGWWKLSDEDNQSHFEFAMSGDNNTDLMERFGITSGIQKAPFEMNSSLNWTGSPWSPQVETLNGDINSKLGSGIISDVSGAARLMGLFSLDSILRKMQLDFTGVFDKGMAFNSISGSGVIENGVFVTNDIEMDAVAGNMSIRGLADLRTQQVDAEVEFTPDLTSGIPVISAFAVAPQTAILVFAVTTALSPVIDVITQVRYEVKGALDSPQVNELSRSKGSYKVPEKK</sequence>
<dbReference type="Pfam" id="PF13116">
    <property type="entry name" value="YhdP"/>
    <property type="match status" value="1"/>
</dbReference>
<dbReference type="InterPro" id="IPR011836">
    <property type="entry name" value="YhdP"/>
</dbReference>
<dbReference type="RefSeq" id="WP_102523112.1">
    <property type="nucleotide sequence ID" value="NZ_LT960611.1"/>
</dbReference>
<dbReference type="NCBIfam" id="TIGR02099">
    <property type="entry name" value="YhdP family protein"/>
    <property type="match status" value="1"/>
</dbReference>
<evidence type="ECO:0000313" key="3">
    <source>
        <dbReference type="Proteomes" id="UP000235828"/>
    </source>
</evidence>
<name>A0A2N8ZFJ8_9VIBR</name>
<gene>
    <name evidence="2" type="ORF">VTAP4600_A2695</name>
</gene>